<keyword evidence="3" id="KW-0677">Repeat</keyword>
<dbReference type="GO" id="GO:0005886">
    <property type="term" value="C:plasma membrane"/>
    <property type="evidence" value="ECO:0007669"/>
    <property type="project" value="TreeGrafter"/>
</dbReference>
<dbReference type="InterPro" id="IPR032675">
    <property type="entry name" value="LRR_dom_sf"/>
</dbReference>
<evidence type="ECO:0000313" key="5">
    <source>
        <dbReference type="WBParaSite" id="PSU_v2.g14130.t1"/>
    </source>
</evidence>
<dbReference type="WBParaSite" id="PSU_v2.g14130.t1">
    <property type="protein sequence ID" value="PSU_v2.g14130.t1"/>
    <property type="gene ID" value="PSU_v2.g14130"/>
</dbReference>
<accession>A0A914Y3W9</accession>
<dbReference type="InterPro" id="IPR001611">
    <property type="entry name" value="Leu-rich_rpt"/>
</dbReference>
<evidence type="ECO:0000256" key="1">
    <source>
        <dbReference type="ARBA" id="ARBA00022614"/>
    </source>
</evidence>
<dbReference type="SMART" id="SM00369">
    <property type="entry name" value="LRR_TYP"/>
    <property type="match status" value="6"/>
</dbReference>
<keyword evidence="2" id="KW-0732">Signal</keyword>
<reference evidence="5" key="1">
    <citation type="submission" date="2022-11" db="UniProtKB">
        <authorList>
            <consortium name="WormBaseParasite"/>
        </authorList>
    </citation>
    <scope>IDENTIFICATION</scope>
</reference>
<evidence type="ECO:0000256" key="2">
    <source>
        <dbReference type="ARBA" id="ARBA00022729"/>
    </source>
</evidence>
<dbReference type="InterPro" id="IPR003591">
    <property type="entry name" value="Leu-rich_rpt_typical-subtyp"/>
</dbReference>
<sequence>MKQSVQKIVRFHTRCTCGNETLKCNNGFSGYFYNPLKHIKIKIRNENFTAKIIDFRFNDLRNLTKNEILPGHESKVEALHFYYNNIATIEDGTFDKFTSLKILSMKFNELKSMNDTILTKQLGSTLTELDLSMNGLKNLSTSVFQHLTKLTSLNLHENSRINLISKINGINVTIFPEALSNLKTLDLRLCNIKTLDDNIFINLRSLESLDISHNPLKTIPKAIKSLSNIRYLNLGSSEIVSINDCDFCNLPNLKTLLFTYSFYLTNINENAFGALNNASTVPQLNEFSIQSCNVSVLPEKLLNWKNLSKIDIKHNPITCNCSMAWLINDYNATTPMIVDKMIDYRNNSYKNDLYCSSPSSFGPHLHTLAGDFCSNKTELTDIKDKSDEIYHVCKENDDNGVKDEEDKSRF</sequence>
<dbReference type="InterPro" id="IPR050541">
    <property type="entry name" value="LRR_TM_domain-containing"/>
</dbReference>
<keyword evidence="1" id="KW-0433">Leucine-rich repeat</keyword>
<evidence type="ECO:0000313" key="4">
    <source>
        <dbReference type="Proteomes" id="UP000887577"/>
    </source>
</evidence>
<dbReference type="PRINTS" id="PR00019">
    <property type="entry name" value="LEURICHRPT"/>
</dbReference>
<evidence type="ECO:0000256" key="3">
    <source>
        <dbReference type="ARBA" id="ARBA00022737"/>
    </source>
</evidence>
<dbReference type="Pfam" id="PF13855">
    <property type="entry name" value="LRR_8"/>
    <property type="match status" value="1"/>
</dbReference>
<dbReference type="SUPFAM" id="SSF52058">
    <property type="entry name" value="L domain-like"/>
    <property type="match status" value="1"/>
</dbReference>
<dbReference type="Proteomes" id="UP000887577">
    <property type="component" value="Unplaced"/>
</dbReference>
<dbReference type="Gene3D" id="3.80.10.10">
    <property type="entry name" value="Ribonuclease Inhibitor"/>
    <property type="match status" value="2"/>
</dbReference>
<proteinExistence type="predicted"/>
<dbReference type="PROSITE" id="PS51450">
    <property type="entry name" value="LRR"/>
    <property type="match status" value="1"/>
</dbReference>
<name>A0A914Y3W9_9BILA</name>
<dbReference type="AlphaFoldDB" id="A0A914Y3W9"/>
<organism evidence="4 5">
    <name type="scientific">Panagrolaimus superbus</name>
    <dbReference type="NCBI Taxonomy" id="310955"/>
    <lineage>
        <taxon>Eukaryota</taxon>
        <taxon>Metazoa</taxon>
        <taxon>Ecdysozoa</taxon>
        <taxon>Nematoda</taxon>
        <taxon>Chromadorea</taxon>
        <taxon>Rhabditida</taxon>
        <taxon>Tylenchina</taxon>
        <taxon>Panagrolaimomorpha</taxon>
        <taxon>Panagrolaimoidea</taxon>
        <taxon>Panagrolaimidae</taxon>
        <taxon>Panagrolaimus</taxon>
    </lineage>
</organism>
<keyword evidence="4" id="KW-1185">Reference proteome</keyword>
<protein>
    <submittedName>
        <fullName evidence="5">Uncharacterized protein</fullName>
    </submittedName>
</protein>
<dbReference type="PANTHER" id="PTHR24369:SF210">
    <property type="entry name" value="CHAOPTIN-RELATED"/>
    <property type="match status" value="1"/>
</dbReference>
<dbReference type="PANTHER" id="PTHR24369">
    <property type="entry name" value="ANTIGEN BSP, PUTATIVE-RELATED"/>
    <property type="match status" value="1"/>
</dbReference>